<dbReference type="RefSeq" id="WP_091351327.1">
    <property type="nucleotide sequence ID" value="NZ_FOIF01000053.1"/>
</dbReference>
<organism evidence="1 2">
    <name type="scientific">Anaerobranca gottschalkii DSM 13577</name>
    <dbReference type="NCBI Taxonomy" id="1120990"/>
    <lineage>
        <taxon>Bacteria</taxon>
        <taxon>Bacillati</taxon>
        <taxon>Bacillota</taxon>
        <taxon>Clostridia</taxon>
        <taxon>Eubacteriales</taxon>
        <taxon>Proteinivoracaceae</taxon>
        <taxon>Anaerobranca</taxon>
    </lineage>
</organism>
<keyword evidence="2" id="KW-1185">Reference proteome</keyword>
<accession>A0A1I0C042</accession>
<evidence type="ECO:0000313" key="1">
    <source>
        <dbReference type="EMBL" id="SET12690.1"/>
    </source>
</evidence>
<evidence type="ECO:0000313" key="2">
    <source>
        <dbReference type="Proteomes" id="UP000243819"/>
    </source>
</evidence>
<dbReference type="InterPro" id="IPR036249">
    <property type="entry name" value="Thioredoxin-like_sf"/>
</dbReference>
<dbReference type="Gene3D" id="3.40.30.10">
    <property type="entry name" value="Glutaredoxin"/>
    <property type="match status" value="1"/>
</dbReference>
<dbReference type="AlphaFoldDB" id="A0A1I0C042"/>
<dbReference type="SUPFAM" id="SSF52833">
    <property type="entry name" value="Thioredoxin-like"/>
    <property type="match status" value="1"/>
</dbReference>
<dbReference type="STRING" id="1120990.SAMN03080614_105314"/>
<name>A0A1I0C042_9FIRM</name>
<reference evidence="2" key="1">
    <citation type="submission" date="2016-10" db="EMBL/GenBank/DDBJ databases">
        <authorList>
            <person name="Varghese N."/>
            <person name="Submissions S."/>
        </authorList>
    </citation>
    <scope>NUCLEOTIDE SEQUENCE [LARGE SCALE GENOMIC DNA]</scope>
    <source>
        <strain evidence="2">DSM 13577</strain>
    </source>
</reference>
<dbReference type="OrthoDB" id="9800692at2"/>
<proteinExistence type="predicted"/>
<dbReference type="CDD" id="cd02980">
    <property type="entry name" value="TRX_Fd_family"/>
    <property type="match status" value="1"/>
</dbReference>
<sequence>MKSLKELRELKEKALENLKLRNAPEGAKVRIHVGMGTCGIASGARDVFLGILDEINKKKLDGVSLIQVGCLGNCYEEPIVKVIYPDKEPEIYTKVNVEKGKEIVNNLKL</sequence>
<dbReference type="Proteomes" id="UP000243819">
    <property type="component" value="Unassembled WGS sequence"/>
</dbReference>
<gene>
    <name evidence="1" type="ORF">SAMN03080614_105314</name>
</gene>
<dbReference type="EMBL" id="FOIF01000053">
    <property type="protein sequence ID" value="SET12690.1"/>
    <property type="molecule type" value="Genomic_DNA"/>
</dbReference>
<protein>
    <submittedName>
        <fullName evidence="1">NADP-reducing hydrogenase subunit HndB</fullName>
    </submittedName>
</protein>